<gene>
    <name evidence="12" type="ORF">VNO77_04948</name>
</gene>
<dbReference type="PROSITE" id="PS50884">
    <property type="entry name" value="ZF_DOF_2"/>
    <property type="match status" value="1"/>
</dbReference>
<organism evidence="12 13">
    <name type="scientific">Canavalia gladiata</name>
    <name type="common">Sword bean</name>
    <name type="synonym">Dolichos gladiatus</name>
    <dbReference type="NCBI Taxonomy" id="3824"/>
    <lineage>
        <taxon>Eukaryota</taxon>
        <taxon>Viridiplantae</taxon>
        <taxon>Streptophyta</taxon>
        <taxon>Embryophyta</taxon>
        <taxon>Tracheophyta</taxon>
        <taxon>Spermatophyta</taxon>
        <taxon>Magnoliopsida</taxon>
        <taxon>eudicotyledons</taxon>
        <taxon>Gunneridae</taxon>
        <taxon>Pentapetalae</taxon>
        <taxon>rosids</taxon>
        <taxon>fabids</taxon>
        <taxon>Fabales</taxon>
        <taxon>Fabaceae</taxon>
        <taxon>Papilionoideae</taxon>
        <taxon>50 kb inversion clade</taxon>
        <taxon>NPAAA clade</taxon>
        <taxon>indigoferoid/millettioid clade</taxon>
        <taxon>Phaseoleae</taxon>
        <taxon>Canavalia</taxon>
    </lineage>
</organism>
<dbReference type="GO" id="GO:0005634">
    <property type="term" value="C:nucleus"/>
    <property type="evidence" value="ECO:0007669"/>
    <property type="project" value="UniProtKB-SubCell"/>
</dbReference>
<proteinExistence type="predicted"/>
<comment type="caution">
    <text evidence="12">The sequence shown here is derived from an EMBL/GenBank/DDBJ whole genome shotgun (WGS) entry which is preliminary data.</text>
</comment>
<evidence type="ECO:0000256" key="6">
    <source>
        <dbReference type="ARBA" id="ARBA00023163"/>
    </source>
</evidence>
<feature type="domain" description="Dof-type" evidence="11">
    <location>
        <begin position="25"/>
        <end position="79"/>
    </location>
</feature>
<dbReference type="GO" id="GO:0008270">
    <property type="term" value="F:zinc ion binding"/>
    <property type="evidence" value="ECO:0007669"/>
    <property type="project" value="UniProtKB-KW"/>
</dbReference>
<dbReference type="PROSITE" id="PS01361">
    <property type="entry name" value="ZF_DOF_1"/>
    <property type="match status" value="1"/>
</dbReference>
<dbReference type="EMBL" id="JAYMYQ010000001">
    <property type="protein sequence ID" value="KAK7362824.1"/>
    <property type="molecule type" value="Genomic_DNA"/>
</dbReference>
<keyword evidence="13" id="KW-1185">Reference proteome</keyword>
<keyword evidence="1 9" id="KW-0479">Metal-binding</keyword>
<dbReference type="InterPro" id="IPR003851">
    <property type="entry name" value="Znf_Dof"/>
</dbReference>
<feature type="region of interest" description="Disordered" evidence="10">
    <location>
        <begin position="175"/>
        <end position="197"/>
    </location>
</feature>
<evidence type="ECO:0000256" key="8">
    <source>
        <dbReference type="PROSITE-ProRule" id="PRU00071"/>
    </source>
</evidence>
<dbReference type="InterPro" id="IPR045174">
    <property type="entry name" value="Dof"/>
</dbReference>
<keyword evidence="6 9" id="KW-0804">Transcription</keyword>
<name>A0AAN9R9J1_CANGL</name>
<sequence length="252" mass="27763">MEQEGEGRGEKRRSQLAAQQPQQHHRCPRCDSLNTKFCYFNNYSLSQPRHFCKACKRYWTQGGTFRNIPVGGSSRKTKRARTCSSLSSNNSHPQQPQSNFTSSSQSTVVHSTTPYYQLLSPNPSQLLKHESLKTVTDSSNSPLLSGFNAASFPPRFYEMGNRDRVNSVYSAEQGIPSSMGNNSTASSSRSNHWPQSLINNATNDRASSGASLWSTINATSVNGNSGQNNIGGGSSSFNPNDWQDLLRYGPPQ</sequence>
<keyword evidence="7 8" id="KW-0539">Nucleus</keyword>
<feature type="region of interest" description="Disordered" evidence="10">
    <location>
        <begin position="224"/>
        <end position="243"/>
    </location>
</feature>
<evidence type="ECO:0000256" key="7">
    <source>
        <dbReference type="ARBA" id="ARBA00023242"/>
    </source>
</evidence>
<reference evidence="12 13" key="1">
    <citation type="submission" date="2024-01" db="EMBL/GenBank/DDBJ databases">
        <title>The genomes of 5 underutilized Papilionoideae crops provide insights into root nodulation and disease resistanc.</title>
        <authorList>
            <person name="Jiang F."/>
        </authorList>
    </citation>
    <scope>NUCLEOTIDE SEQUENCE [LARGE SCALE GENOMIC DNA]</scope>
    <source>
        <strain evidence="12">LVBAO_FW01</strain>
        <tissue evidence="12">Leaves</tissue>
    </source>
</reference>
<feature type="compositionally biased region" description="Low complexity" evidence="10">
    <location>
        <begin position="84"/>
        <end position="106"/>
    </location>
</feature>
<dbReference type="AlphaFoldDB" id="A0AAN9R9J1"/>
<comment type="function">
    <text evidence="9">Transcription factor that binds specifically to a 5'-AA[AG]G-3' consensus core sequence.</text>
</comment>
<evidence type="ECO:0000259" key="11">
    <source>
        <dbReference type="PROSITE" id="PS50884"/>
    </source>
</evidence>
<feature type="region of interest" description="Disordered" evidence="10">
    <location>
        <begin position="69"/>
        <end position="106"/>
    </location>
</feature>
<evidence type="ECO:0000256" key="4">
    <source>
        <dbReference type="ARBA" id="ARBA00023015"/>
    </source>
</evidence>
<evidence type="ECO:0000256" key="9">
    <source>
        <dbReference type="RuleBase" id="RU369094"/>
    </source>
</evidence>
<keyword evidence="2 8" id="KW-0863">Zinc-finger</keyword>
<feature type="compositionally biased region" description="Low complexity" evidence="10">
    <location>
        <begin position="177"/>
        <end position="191"/>
    </location>
</feature>
<comment type="subcellular location">
    <subcellularLocation>
        <location evidence="8 9">Nucleus</location>
    </subcellularLocation>
</comment>
<keyword evidence="5 8" id="KW-0238">DNA-binding</keyword>
<dbReference type="PANTHER" id="PTHR31992">
    <property type="entry name" value="DOF ZINC FINGER PROTEIN DOF1.4-RELATED"/>
    <property type="match status" value="1"/>
</dbReference>
<keyword evidence="3 9" id="KW-0862">Zinc</keyword>
<protein>
    <recommendedName>
        <fullName evidence="9">Dof zinc finger protein</fullName>
    </recommendedName>
</protein>
<feature type="region of interest" description="Disordered" evidence="10">
    <location>
        <begin position="1"/>
        <end position="27"/>
    </location>
</feature>
<evidence type="ECO:0000256" key="1">
    <source>
        <dbReference type="ARBA" id="ARBA00022723"/>
    </source>
</evidence>
<feature type="compositionally biased region" description="Basic and acidic residues" evidence="10">
    <location>
        <begin position="1"/>
        <end position="13"/>
    </location>
</feature>
<dbReference type="GO" id="GO:0003677">
    <property type="term" value="F:DNA binding"/>
    <property type="evidence" value="ECO:0007669"/>
    <property type="project" value="UniProtKB-UniRule"/>
</dbReference>
<evidence type="ECO:0000256" key="5">
    <source>
        <dbReference type="ARBA" id="ARBA00023125"/>
    </source>
</evidence>
<evidence type="ECO:0000256" key="2">
    <source>
        <dbReference type="ARBA" id="ARBA00022771"/>
    </source>
</evidence>
<evidence type="ECO:0000256" key="10">
    <source>
        <dbReference type="SAM" id="MobiDB-lite"/>
    </source>
</evidence>
<dbReference type="Proteomes" id="UP001367508">
    <property type="component" value="Unassembled WGS sequence"/>
</dbReference>
<accession>A0AAN9R9J1</accession>
<dbReference type="Pfam" id="PF02701">
    <property type="entry name" value="Zn_ribbon_Dof"/>
    <property type="match status" value="1"/>
</dbReference>
<evidence type="ECO:0000313" key="13">
    <source>
        <dbReference type="Proteomes" id="UP001367508"/>
    </source>
</evidence>
<dbReference type="GO" id="GO:0003700">
    <property type="term" value="F:DNA-binding transcription factor activity"/>
    <property type="evidence" value="ECO:0007669"/>
    <property type="project" value="UniProtKB-UniRule"/>
</dbReference>
<evidence type="ECO:0000256" key="3">
    <source>
        <dbReference type="ARBA" id="ARBA00022833"/>
    </source>
</evidence>
<keyword evidence="4 9" id="KW-0805">Transcription regulation</keyword>
<evidence type="ECO:0000313" key="12">
    <source>
        <dbReference type="EMBL" id="KAK7362824.1"/>
    </source>
</evidence>